<dbReference type="Proteomes" id="UP001149165">
    <property type="component" value="Unassembled WGS sequence"/>
</dbReference>
<evidence type="ECO:0000256" key="3">
    <source>
        <dbReference type="ARBA" id="ARBA00010766"/>
    </source>
</evidence>
<comment type="caution">
    <text evidence="11">The sequence shown here is derived from an EMBL/GenBank/DDBJ whole genome shotgun (WGS) entry which is preliminary data.</text>
</comment>
<dbReference type="Gene3D" id="1.10.357.10">
    <property type="entry name" value="Tetracycline Repressor, domain 2"/>
    <property type="match status" value="1"/>
</dbReference>
<comment type="subcellular location">
    <subcellularLocation>
        <location evidence="1 8">Mitochondrion</location>
    </subcellularLocation>
</comment>
<dbReference type="InterPro" id="IPR012762">
    <property type="entry name" value="Ubiq_biosynth_COQ9"/>
</dbReference>
<dbReference type="AlphaFoldDB" id="A0A9W9KKY8"/>
<keyword evidence="7 8" id="KW-0496">Mitochondrion</keyword>
<feature type="region of interest" description="Disordered" evidence="9">
    <location>
        <begin position="1"/>
        <end position="70"/>
    </location>
</feature>
<protein>
    <recommendedName>
        <fullName evidence="8">Ubiquinone biosynthesis protein</fullName>
    </recommendedName>
</protein>
<evidence type="ECO:0000256" key="9">
    <source>
        <dbReference type="SAM" id="MobiDB-lite"/>
    </source>
</evidence>
<proteinExistence type="inferred from homology"/>
<organism evidence="11 12">
    <name type="scientific">Penicillium angulare</name>
    <dbReference type="NCBI Taxonomy" id="116970"/>
    <lineage>
        <taxon>Eukaryota</taxon>
        <taxon>Fungi</taxon>
        <taxon>Dikarya</taxon>
        <taxon>Ascomycota</taxon>
        <taxon>Pezizomycotina</taxon>
        <taxon>Eurotiomycetes</taxon>
        <taxon>Eurotiomycetidae</taxon>
        <taxon>Eurotiales</taxon>
        <taxon>Aspergillaceae</taxon>
        <taxon>Penicillium</taxon>
    </lineage>
</organism>
<dbReference type="OrthoDB" id="619536at2759"/>
<dbReference type="PANTHER" id="PTHR21427">
    <property type="entry name" value="UBIQUINONE BIOSYNTHESIS PROTEIN COQ9, MITOCHONDRIAL"/>
    <property type="match status" value="1"/>
</dbReference>
<dbReference type="GO" id="GO:0008289">
    <property type="term" value="F:lipid binding"/>
    <property type="evidence" value="ECO:0007669"/>
    <property type="project" value="UniProtKB-UniRule"/>
</dbReference>
<evidence type="ECO:0000256" key="7">
    <source>
        <dbReference type="ARBA" id="ARBA00023128"/>
    </source>
</evidence>
<feature type="compositionally biased region" description="Polar residues" evidence="9">
    <location>
        <begin position="24"/>
        <end position="41"/>
    </location>
</feature>
<comment type="similarity">
    <text evidence="3 8">Belongs to the COQ9 family.</text>
</comment>
<dbReference type="GO" id="GO:0005743">
    <property type="term" value="C:mitochondrial inner membrane"/>
    <property type="evidence" value="ECO:0007669"/>
    <property type="project" value="TreeGrafter"/>
</dbReference>
<comment type="function">
    <text evidence="8">Membrane-associated protein that warps the membrane surface to access and bind aromatic isoprenes with high specificity, including ubiquinone (CoQ) isoprene intermediates and presents them directly to Coq7, therefore facilitating the Coq7-mediated hydroxylase step. Participates in the biosynthesis of coenzyme Q, also named ubiquinone, an essential lipid-soluble electron transporter for aerobic cellular respiration.</text>
</comment>
<evidence type="ECO:0000256" key="8">
    <source>
        <dbReference type="RuleBase" id="RU366063"/>
    </source>
</evidence>
<sequence>MPPITRLLPRKQLTSLKPTPPTRYLTTSSIRPTRQIKTQPLISPRTHPTRTSTSTLQTRSRSYHSSLHPSLPPHAYTNSQIAILEASLSHVPTHGFTHASLTLGARDAGFLDVSVQLFPRGEFDLILFYLASRRGLLRAKAESEDFFREFATKNGIDASSLEGKEKVDVKIKMLILERLRMNDNIRDQWSDALAQMSLLGNIPLSIAELHALSNDILNLAGDESVDASWYTRRAAVGAIYASAEVVMTRDTTGDMSETAEFVERRFEDRDILSKKVEVIGQCFSFWGNTVLGVGRSYGLKV</sequence>
<keyword evidence="12" id="KW-1185">Reference proteome</keyword>
<keyword evidence="5" id="KW-0809">Transit peptide</keyword>
<keyword evidence="6 8" id="KW-0446">Lipid-binding</keyword>
<dbReference type="PANTHER" id="PTHR21427:SF19">
    <property type="entry name" value="UBIQUINONE BIOSYNTHESIS PROTEIN COQ9, MITOCHONDRIAL"/>
    <property type="match status" value="1"/>
</dbReference>
<feature type="domain" description="COQ9 C-terminal" evidence="10">
    <location>
        <begin position="203"/>
        <end position="268"/>
    </location>
</feature>
<name>A0A9W9KKY8_9EURO</name>
<evidence type="ECO:0000256" key="4">
    <source>
        <dbReference type="ARBA" id="ARBA00022688"/>
    </source>
</evidence>
<evidence type="ECO:0000259" key="10">
    <source>
        <dbReference type="Pfam" id="PF08511"/>
    </source>
</evidence>
<dbReference type="GO" id="GO:0006744">
    <property type="term" value="P:ubiquinone biosynthetic process"/>
    <property type="evidence" value="ECO:0007669"/>
    <property type="project" value="UniProtKB-UniRule"/>
</dbReference>
<dbReference type="Pfam" id="PF08511">
    <property type="entry name" value="COQ9"/>
    <property type="match status" value="1"/>
</dbReference>
<evidence type="ECO:0000256" key="6">
    <source>
        <dbReference type="ARBA" id="ARBA00023121"/>
    </source>
</evidence>
<feature type="compositionally biased region" description="Low complexity" evidence="9">
    <location>
        <begin position="43"/>
        <end position="69"/>
    </location>
</feature>
<dbReference type="NCBIfam" id="TIGR02396">
    <property type="entry name" value="diverge_rpsU"/>
    <property type="match status" value="1"/>
</dbReference>
<accession>A0A9W9KKY8</accession>
<evidence type="ECO:0000313" key="12">
    <source>
        <dbReference type="Proteomes" id="UP001149165"/>
    </source>
</evidence>
<gene>
    <name evidence="11" type="ORF">N7456_005918</name>
</gene>
<evidence type="ECO:0000313" key="11">
    <source>
        <dbReference type="EMBL" id="KAJ5109243.1"/>
    </source>
</evidence>
<dbReference type="FunFam" id="1.10.357.10:FF:000004">
    <property type="entry name" value="Ubiquinone biosynthesis protein COQ9, mitochondrial"/>
    <property type="match status" value="1"/>
</dbReference>
<keyword evidence="4 8" id="KW-0831">Ubiquinone biosynthesis</keyword>
<dbReference type="InterPro" id="IPR013718">
    <property type="entry name" value="COQ9_C"/>
</dbReference>
<evidence type="ECO:0000256" key="1">
    <source>
        <dbReference type="ARBA" id="ARBA00004173"/>
    </source>
</evidence>
<comment type="pathway">
    <text evidence="2 8">Cofactor biosynthesis; ubiquinone biosynthesis.</text>
</comment>
<evidence type="ECO:0000256" key="2">
    <source>
        <dbReference type="ARBA" id="ARBA00004749"/>
    </source>
</evidence>
<evidence type="ECO:0000256" key="5">
    <source>
        <dbReference type="ARBA" id="ARBA00022946"/>
    </source>
</evidence>
<dbReference type="EMBL" id="JAPQKH010000003">
    <property type="protein sequence ID" value="KAJ5109243.1"/>
    <property type="molecule type" value="Genomic_DNA"/>
</dbReference>
<reference evidence="11" key="1">
    <citation type="submission" date="2022-11" db="EMBL/GenBank/DDBJ databases">
        <authorList>
            <person name="Petersen C."/>
        </authorList>
    </citation>
    <scope>NUCLEOTIDE SEQUENCE</scope>
    <source>
        <strain evidence="11">IBT 30069</strain>
    </source>
</reference>
<reference evidence="11" key="2">
    <citation type="journal article" date="2023" name="IMA Fungus">
        <title>Comparative genomic study of the Penicillium genus elucidates a diverse pangenome and 15 lateral gene transfer events.</title>
        <authorList>
            <person name="Petersen C."/>
            <person name="Sorensen T."/>
            <person name="Nielsen M.R."/>
            <person name="Sondergaard T.E."/>
            <person name="Sorensen J.L."/>
            <person name="Fitzpatrick D.A."/>
            <person name="Frisvad J.C."/>
            <person name="Nielsen K.L."/>
        </authorList>
    </citation>
    <scope>NUCLEOTIDE SEQUENCE</scope>
    <source>
        <strain evidence="11">IBT 30069</strain>
    </source>
</reference>